<comment type="caution">
    <text evidence="11">The sequence shown here is derived from an EMBL/GenBank/DDBJ whole genome shotgun (WGS) entry which is preliminary data.</text>
</comment>
<keyword evidence="4 9" id="KW-0812">Transmembrane</keyword>
<evidence type="ECO:0000313" key="11">
    <source>
        <dbReference type="EMBL" id="MFC7290243.1"/>
    </source>
</evidence>
<organism evidence="11 12">
    <name type="scientific">Hirschia litorea</name>
    <dbReference type="NCBI Taxonomy" id="1199156"/>
    <lineage>
        <taxon>Bacteria</taxon>
        <taxon>Pseudomonadati</taxon>
        <taxon>Pseudomonadota</taxon>
        <taxon>Alphaproteobacteria</taxon>
        <taxon>Hyphomonadales</taxon>
        <taxon>Hyphomonadaceae</taxon>
        <taxon>Hirschia</taxon>
    </lineage>
</organism>
<evidence type="ECO:0000256" key="10">
    <source>
        <dbReference type="SAM" id="MobiDB-lite"/>
    </source>
</evidence>
<dbReference type="PANTHER" id="PTHR42982">
    <property type="entry name" value="SEC-INDEPENDENT PROTEIN TRANSLOCASE PROTEIN TATA"/>
    <property type="match status" value="1"/>
</dbReference>
<evidence type="ECO:0000256" key="5">
    <source>
        <dbReference type="ARBA" id="ARBA00022927"/>
    </source>
</evidence>
<dbReference type="InterPro" id="IPR003369">
    <property type="entry name" value="TatA/B/E"/>
</dbReference>
<feature type="region of interest" description="Disordered" evidence="10">
    <location>
        <begin position="45"/>
        <end position="81"/>
    </location>
</feature>
<dbReference type="Gene3D" id="1.20.5.3310">
    <property type="match status" value="1"/>
</dbReference>
<evidence type="ECO:0000256" key="3">
    <source>
        <dbReference type="ARBA" id="ARBA00022475"/>
    </source>
</evidence>
<accession>A0ABW2IGK6</accession>
<dbReference type="HAMAP" id="MF_00236">
    <property type="entry name" value="TatA_E"/>
    <property type="match status" value="1"/>
</dbReference>
<dbReference type="InterPro" id="IPR006312">
    <property type="entry name" value="TatA/E"/>
</dbReference>
<dbReference type="RefSeq" id="WP_382164972.1">
    <property type="nucleotide sequence ID" value="NZ_JBHTBR010000002.1"/>
</dbReference>
<keyword evidence="5 9" id="KW-0653">Protein transport</keyword>
<comment type="similarity">
    <text evidence="9">Belongs to the TatA/E family.</text>
</comment>
<dbReference type="PANTHER" id="PTHR42982:SF1">
    <property type="entry name" value="SEC-INDEPENDENT PROTEIN TRANSLOCASE PROTEIN TATA"/>
    <property type="match status" value="1"/>
</dbReference>
<sequence length="81" mass="8565">MFGLGGAGPFQLIIVLVIALLVFGGRGKISSIMGDLANGMKSFRQGLKDDESTESEEKPAPKALDDGETINITPKKDKTEA</sequence>
<dbReference type="Proteomes" id="UP001596492">
    <property type="component" value="Unassembled WGS sequence"/>
</dbReference>
<evidence type="ECO:0000256" key="2">
    <source>
        <dbReference type="ARBA" id="ARBA00022448"/>
    </source>
</evidence>
<keyword evidence="6 9" id="KW-1133">Transmembrane helix</keyword>
<gene>
    <name evidence="9 11" type="primary">tatA</name>
    <name evidence="11" type="ORF">ACFQS8_01320</name>
</gene>
<name>A0ABW2IGK6_9PROT</name>
<proteinExistence type="inferred from homology"/>
<keyword evidence="7 9" id="KW-0811">Translocation</keyword>
<evidence type="ECO:0000313" key="12">
    <source>
        <dbReference type="Proteomes" id="UP001596492"/>
    </source>
</evidence>
<keyword evidence="8 9" id="KW-0472">Membrane</keyword>
<evidence type="ECO:0000256" key="7">
    <source>
        <dbReference type="ARBA" id="ARBA00023010"/>
    </source>
</evidence>
<keyword evidence="2 9" id="KW-0813">Transport</keyword>
<keyword evidence="3 9" id="KW-1003">Cell membrane</keyword>
<comment type="subunit">
    <text evidence="9">The Tat system comprises two distinct complexes: a TatABC complex, containing multiple copies of TatA, TatB and TatC subunits, and a separate TatA complex, containing only TatA subunits. Substrates initially bind to the TatABC complex, which probably triggers association of the separate TatA complex to form the active translocon.</text>
</comment>
<evidence type="ECO:0000256" key="9">
    <source>
        <dbReference type="HAMAP-Rule" id="MF_00236"/>
    </source>
</evidence>
<dbReference type="Pfam" id="PF02416">
    <property type="entry name" value="TatA_B_E"/>
    <property type="match status" value="1"/>
</dbReference>
<feature type="transmembrane region" description="Helical" evidence="9">
    <location>
        <begin position="6"/>
        <end position="23"/>
    </location>
</feature>
<evidence type="ECO:0000256" key="1">
    <source>
        <dbReference type="ARBA" id="ARBA00004162"/>
    </source>
</evidence>
<comment type="function">
    <text evidence="9">Part of the twin-arginine translocation (Tat) system that transports large folded proteins containing a characteristic twin-arginine motif in their signal peptide across membranes. TatA could form the protein-conducting channel of the Tat system.</text>
</comment>
<evidence type="ECO:0000256" key="6">
    <source>
        <dbReference type="ARBA" id="ARBA00022989"/>
    </source>
</evidence>
<evidence type="ECO:0000256" key="8">
    <source>
        <dbReference type="ARBA" id="ARBA00023136"/>
    </source>
</evidence>
<feature type="compositionally biased region" description="Basic and acidic residues" evidence="10">
    <location>
        <begin position="46"/>
        <end position="65"/>
    </location>
</feature>
<evidence type="ECO:0000256" key="4">
    <source>
        <dbReference type="ARBA" id="ARBA00022692"/>
    </source>
</evidence>
<protein>
    <recommendedName>
        <fullName evidence="9">Sec-independent protein translocase protein TatA</fullName>
    </recommendedName>
</protein>
<dbReference type="NCBIfam" id="TIGR01411">
    <property type="entry name" value="tatAE"/>
    <property type="match status" value="1"/>
</dbReference>
<reference evidence="12" key="1">
    <citation type="journal article" date="2019" name="Int. J. Syst. Evol. Microbiol.">
        <title>The Global Catalogue of Microorganisms (GCM) 10K type strain sequencing project: providing services to taxonomists for standard genome sequencing and annotation.</title>
        <authorList>
            <consortium name="The Broad Institute Genomics Platform"/>
            <consortium name="The Broad Institute Genome Sequencing Center for Infectious Disease"/>
            <person name="Wu L."/>
            <person name="Ma J."/>
        </authorList>
    </citation>
    <scope>NUCLEOTIDE SEQUENCE [LARGE SCALE GENOMIC DNA]</scope>
    <source>
        <strain evidence="12">CCUG 51308</strain>
    </source>
</reference>
<dbReference type="EMBL" id="JBHTBR010000002">
    <property type="protein sequence ID" value="MFC7290243.1"/>
    <property type="molecule type" value="Genomic_DNA"/>
</dbReference>
<comment type="subcellular location">
    <subcellularLocation>
        <location evidence="1 9">Cell membrane</location>
        <topology evidence="1 9">Single-pass membrane protein</topology>
    </subcellularLocation>
</comment>
<keyword evidence="12" id="KW-1185">Reference proteome</keyword>